<dbReference type="EMBL" id="JAGSYN010000167">
    <property type="protein sequence ID" value="KAG7662578.1"/>
    <property type="molecule type" value="Genomic_DNA"/>
</dbReference>
<evidence type="ECO:0000259" key="1">
    <source>
        <dbReference type="Pfam" id="PF12706"/>
    </source>
</evidence>
<dbReference type="InterPro" id="IPR024884">
    <property type="entry name" value="NAPE-PLD"/>
</dbReference>
<dbReference type="RefSeq" id="XP_049262811.1">
    <property type="nucleotide sequence ID" value="XM_049407775.1"/>
</dbReference>
<accession>A0A8J5QIA5</accession>
<dbReference type="InterPro" id="IPR001279">
    <property type="entry name" value="Metallo-B-lactamas"/>
</dbReference>
<proteinExistence type="predicted"/>
<dbReference type="GO" id="GO:0070291">
    <property type="term" value="P:N-acylethanolamine metabolic process"/>
    <property type="evidence" value="ECO:0007669"/>
    <property type="project" value="TreeGrafter"/>
</dbReference>
<reference evidence="2 3" key="1">
    <citation type="journal article" date="2021" name="DNA Res.">
        <title>Genome analysis of Candida subhashii reveals its hybrid nature and dual mitochondrial genome conformations.</title>
        <authorList>
            <person name="Mixao V."/>
            <person name="Hegedusova E."/>
            <person name="Saus E."/>
            <person name="Pryszcz L.P."/>
            <person name="Cillingova A."/>
            <person name="Nosek J."/>
            <person name="Gabaldon T."/>
        </authorList>
    </citation>
    <scope>NUCLEOTIDE SEQUENCE [LARGE SCALE GENOMIC DNA]</scope>
    <source>
        <strain evidence="2 3">CBS 10753</strain>
    </source>
</reference>
<sequence>MQSQSSPYLPVAKATYTSIRTMSSLTPLSLKFKIGMGLLATYTSFELYMHLRTQYLIRSRHREYEKFRANNKDLKDLDISKFKSESVSGMFVNPFEEYRPQTAFEFIFVRIMELVESIYGSRIEIHQKLPHPHDGAVEVEDLLKVFKPDLERFRNNSKIFQECCEKNDFKPLFTEASKSWLLAKPTLPSLNQQLLFSWLGQSCTFFQIGGINFLTDPIVSDHLITPKIGPKRLTKSAMTFEDIEYASNDNLNFVLVSHDHPDHLEYDLAKKIRNETTWIVPLGLKKKLNRKGIYRVIEMDWWDTLDITKYISNHENFPGKYEIECVPSMHWSGRYVFDSNKSLWCSYVIKRNGESIVYHAGDTGYSKELFDVIGSKIGPVTLALLPIGQYCPSWHQKPRHISPEESLKICSHLSATFMKGIHWGTFKLSSEPILEPRETLTELSEKLGKSAYFRVPEFGLTYLYDLQNKTEIEIHV</sequence>
<dbReference type="PIRSF" id="PIRSF038896">
    <property type="entry name" value="NAPE-PLD"/>
    <property type="match status" value="1"/>
</dbReference>
<dbReference type="Proteomes" id="UP000694255">
    <property type="component" value="Unassembled WGS sequence"/>
</dbReference>
<evidence type="ECO:0000313" key="3">
    <source>
        <dbReference type="Proteomes" id="UP000694255"/>
    </source>
</evidence>
<dbReference type="OrthoDB" id="332863at2759"/>
<protein>
    <recommendedName>
        <fullName evidence="1">Metallo-beta-lactamase domain-containing protein</fullName>
    </recommendedName>
</protein>
<dbReference type="PANTHER" id="PTHR15032">
    <property type="entry name" value="N-ACYL-PHOSPHATIDYLETHANOLAMINE-HYDROLYZING PHOSPHOLIPASE D"/>
    <property type="match status" value="1"/>
</dbReference>
<comment type="caution">
    <text evidence="2">The sequence shown here is derived from an EMBL/GenBank/DDBJ whole genome shotgun (WGS) entry which is preliminary data.</text>
</comment>
<keyword evidence="3" id="KW-1185">Reference proteome</keyword>
<dbReference type="GO" id="GO:0005737">
    <property type="term" value="C:cytoplasm"/>
    <property type="evidence" value="ECO:0007669"/>
    <property type="project" value="TreeGrafter"/>
</dbReference>
<evidence type="ECO:0000313" key="2">
    <source>
        <dbReference type="EMBL" id="KAG7662578.1"/>
    </source>
</evidence>
<dbReference type="GeneID" id="73470675"/>
<feature type="domain" description="Metallo-beta-lactamase" evidence="1">
    <location>
        <begin position="213"/>
        <end position="423"/>
    </location>
</feature>
<gene>
    <name evidence="2" type="ORF">J8A68_003875</name>
</gene>
<dbReference type="AlphaFoldDB" id="A0A8J5QIA5"/>
<dbReference type="GO" id="GO:0070292">
    <property type="term" value="P:N-acylphosphatidylethanolamine metabolic process"/>
    <property type="evidence" value="ECO:0007669"/>
    <property type="project" value="TreeGrafter"/>
</dbReference>
<dbReference type="PANTHER" id="PTHR15032:SF4">
    <property type="entry name" value="N-ACYL-PHOSPHATIDYLETHANOLAMINE-HYDROLYZING PHOSPHOLIPASE D"/>
    <property type="match status" value="1"/>
</dbReference>
<dbReference type="Pfam" id="PF12706">
    <property type="entry name" value="Lactamase_B_2"/>
    <property type="match status" value="1"/>
</dbReference>
<name>A0A8J5QIA5_9ASCO</name>
<organism evidence="2 3">
    <name type="scientific">[Candida] subhashii</name>
    <dbReference type="NCBI Taxonomy" id="561895"/>
    <lineage>
        <taxon>Eukaryota</taxon>
        <taxon>Fungi</taxon>
        <taxon>Dikarya</taxon>
        <taxon>Ascomycota</taxon>
        <taxon>Saccharomycotina</taxon>
        <taxon>Pichiomycetes</taxon>
        <taxon>Debaryomycetaceae</taxon>
        <taxon>Spathaspora</taxon>
    </lineage>
</organism>
<dbReference type="GO" id="GO:0070290">
    <property type="term" value="F:N-acylphosphatidylethanolamine-specific phospholipase D activity"/>
    <property type="evidence" value="ECO:0007669"/>
    <property type="project" value="TreeGrafter"/>
</dbReference>